<sequence>MASKSILLLGGTVLQHDQSGQIQVLQKTDILIRGQKIAKIGRGLQSQLSGEDVEILDCTDQIVTPGFIDTHHHCWQTQLRGRYSDDTLLDYLTPGMMQSYNFSPEDIFWGQLSGGLECIDAGTTFIVDHMHASYSPDHATRALEASETSGLRSIYAYAIPFRLRRWTKTVAEVEEDLLPEWALNQIEDLAKAGPRADGRIHIGLAFDFYFLPQEVLKSVFHRARTAGVKLITSHAANNAVLGSQSVAKILKESGLIGPDIIISHGNNYSDEDYEIFTHAGVHISSTPDTECQMGMGWPVALRPDVQGTIGVDSSALTSTSLLHQARALLQMARQQTNQALLDRGRFPKTLRSSTNEVFNMMTISGARAVGLADQIGSIAEGKLADLLVFDTRSSNMVPAAKWDPVAAVVRHSDVRDLRTVIVDGIVRKKDGKLLPVRLGDGPSLSWEDVAAKVNTSYDSIEERAAQTSIPVGRKALVDAWHIDESKLETVV</sequence>
<comment type="caution">
    <text evidence="3">The sequence shown here is derived from an EMBL/GenBank/DDBJ whole genome shotgun (WGS) entry which is preliminary data.</text>
</comment>
<dbReference type="PANTHER" id="PTHR43794:SF11">
    <property type="entry name" value="AMIDOHYDROLASE-RELATED DOMAIN-CONTAINING PROTEIN"/>
    <property type="match status" value="1"/>
</dbReference>
<gene>
    <name evidence="3" type="ORF">LTR84_010768</name>
</gene>
<dbReference type="Gene3D" id="3.20.20.140">
    <property type="entry name" value="Metal-dependent hydrolases"/>
    <property type="match status" value="1"/>
</dbReference>
<dbReference type="Pfam" id="PF01979">
    <property type="entry name" value="Amidohydro_1"/>
    <property type="match status" value="1"/>
</dbReference>
<dbReference type="InterPro" id="IPR050287">
    <property type="entry name" value="MTA/SAH_deaminase"/>
</dbReference>
<dbReference type="GO" id="GO:0016810">
    <property type="term" value="F:hydrolase activity, acting on carbon-nitrogen (but not peptide) bonds"/>
    <property type="evidence" value="ECO:0007669"/>
    <property type="project" value="InterPro"/>
</dbReference>
<dbReference type="Proteomes" id="UP001358417">
    <property type="component" value="Unassembled WGS sequence"/>
</dbReference>
<organism evidence="3 4">
    <name type="scientific">Exophiala bonariae</name>
    <dbReference type="NCBI Taxonomy" id="1690606"/>
    <lineage>
        <taxon>Eukaryota</taxon>
        <taxon>Fungi</taxon>
        <taxon>Dikarya</taxon>
        <taxon>Ascomycota</taxon>
        <taxon>Pezizomycotina</taxon>
        <taxon>Eurotiomycetes</taxon>
        <taxon>Chaetothyriomycetidae</taxon>
        <taxon>Chaetothyriales</taxon>
        <taxon>Herpotrichiellaceae</taxon>
        <taxon>Exophiala</taxon>
    </lineage>
</organism>
<evidence type="ECO:0000256" key="1">
    <source>
        <dbReference type="ARBA" id="ARBA00022801"/>
    </source>
</evidence>
<evidence type="ECO:0000259" key="2">
    <source>
        <dbReference type="Pfam" id="PF01979"/>
    </source>
</evidence>
<name>A0AAV9MSJ9_9EURO</name>
<keyword evidence="4" id="KW-1185">Reference proteome</keyword>
<dbReference type="SUPFAM" id="SSF51556">
    <property type="entry name" value="Metallo-dependent hydrolases"/>
    <property type="match status" value="1"/>
</dbReference>
<dbReference type="RefSeq" id="XP_064700148.1">
    <property type="nucleotide sequence ID" value="XM_064854302.1"/>
</dbReference>
<keyword evidence="1" id="KW-0378">Hydrolase</keyword>
<dbReference type="PANTHER" id="PTHR43794">
    <property type="entry name" value="AMINOHYDROLASE SSNA-RELATED"/>
    <property type="match status" value="1"/>
</dbReference>
<dbReference type="InterPro" id="IPR006680">
    <property type="entry name" value="Amidohydro-rel"/>
</dbReference>
<protein>
    <recommendedName>
        <fullName evidence="2">Amidohydrolase-related domain-containing protein</fullName>
    </recommendedName>
</protein>
<proteinExistence type="predicted"/>
<evidence type="ECO:0000313" key="3">
    <source>
        <dbReference type="EMBL" id="KAK5044487.1"/>
    </source>
</evidence>
<dbReference type="InterPro" id="IPR011059">
    <property type="entry name" value="Metal-dep_hydrolase_composite"/>
</dbReference>
<feature type="domain" description="Amidohydrolase-related" evidence="2">
    <location>
        <begin position="62"/>
        <end position="425"/>
    </location>
</feature>
<evidence type="ECO:0000313" key="4">
    <source>
        <dbReference type="Proteomes" id="UP001358417"/>
    </source>
</evidence>
<accession>A0AAV9MSJ9</accession>
<dbReference type="EMBL" id="JAVRRD010000049">
    <property type="protein sequence ID" value="KAK5044487.1"/>
    <property type="molecule type" value="Genomic_DNA"/>
</dbReference>
<dbReference type="SUPFAM" id="SSF51338">
    <property type="entry name" value="Composite domain of metallo-dependent hydrolases"/>
    <property type="match status" value="1"/>
</dbReference>
<dbReference type="AlphaFoldDB" id="A0AAV9MSJ9"/>
<reference evidence="3 4" key="1">
    <citation type="submission" date="2023-08" db="EMBL/GenBank/DDBJ databases">
        <title>Black Yeasts Isolated from many extreme environments.</title>
        <authorList>
            <person name="Coleine C."/>
            <person name="Stajich J.E."/>
            <person name="Selbmann L."/>
        </authorList>
    </citation>
    <scope>NUCLEOTIDE SEQUENCE [LARGE SCALE GENOMIC DNA]</scope>
    <source>
        <strain evidence="3 4">CCFEE 5792</strain>
    </source>
</reference>
<dbReference type="GeneID" id="89978923"/>
<dbReference type="Gene3D" id="2.30.40.10">
    <property type="entry name" value="Urease, subunit C, domain 1"/>
    <property type="match status" value="1"/>
</dbReference>
<dbReference type="InterPro" id="IPR032466">
    <property type="entry name" value="Metal_Hydrolase"/>
</dbReference>